<evidence type="ECO:0000256" key="1">
    <source>
        <dbReference type="SAM" id="MobiDB-lite"/>
    </source>
</evidence>
<sequence length="111" mass="12426">MVESKIEILMHDYSLLTEKINSRDEQGPSSNTNLGEKQNLLPMDSNEPPGPLSPAQIFLEYLLDQQVASNQKPSNQMIVRQITSHLRKKVTMADFAPAIVLYLSPALCKES</sequence>
<name>A0A915HHL6_ROMCU</name>
<reference evidence="3" key="1">
    <citation type="submission" date="2022-11" db="UniProtKB">
        <authorList>
            <consortium name="WormBaseParasite"/>
        </authorList>
    </citation>
    <scope>IDENTIFICATION</scope>
</reference>
<dbReference type="WBParaSite" id="nRc.2.0.1.t00924-RA">
    <property type="protein sequence ID" value="nRc.2.0.1.t00924-RA"/>
    <property type="gene ID" value="nRc.2.0.1.g00924"/>
</dbReference>
<keyword evidence="2" id="KW-1185">Reference proteome</keyword>
<organism evidence="2 3">
    <name type="scientific">Romanomermis culicivorax</name>
    <name type="common">Nematode worm</name>
    <dbReference type="NCBI Taxonomy" id="13658"/>
    <lineage>
        <taxon>Eukaryota</taxon>
        <taxon>Metazoa</taxon>
        <taxon>Ecdysozoa</taxon>
        <taxon>Nematoda</taxon>
        <taxon>Enoplea</taxon>
        <taxon>Dorylaimia</taxon>
        <taxon>Mermithida</taxon>
        <taxon>Mermithoidea</taxon>
        <taxon>Mermithidae</taxon>
        <taxon>Romanomermis</taxon>
    </lineage>
</organism>
<dbReference type="AlphaFoldDB" id="A0A915HHL6"/>
<feature type="compositionally biased region" description="Polar residues" evidence="1">
    <location>
        <begin position="27"/>
        <end position="36"/>
    </location>
</feature>
<feature type="region of interest" description="Disordered" evidence="1">
    <location>
        <begin position="19"/>
        <end position="52"/>
    </location>
</feature>
<evidence type="ECO:0000313" key="3">
    <source>
        <dbReference type="WBParaSite" id="nRc.2.0.1.t00924-RA"/>
    </source>
</evidence>
<proteinExistence type="predicted"/>
<dbReference type="Proteomes" id="UP000887565">
    <property type="component" value="Unplaced"/>
</dbReference>
<accession>A0A915HHL6</accession>
<evidence type="ECO:0000313" key="2">
    <source>
        <dbReference type="Proteomes" id="UP000887565"/>
    </source>
</evidence>
<protein>
    <submittedName>
        <fullName evidence="3">Uncharacterized protein</fullName>
    </submittedName>
</protein>